<dbReference type="NCBIfam" id="NF043035">
    <property type="entry name" value="OxoTetrKin"/>
    <property type="match status" value="1"/>
</dbReference>
<evidence type="ECO:0000256" key="3">
    <source>
        <dbReference type="ARBA" id="ARBA00022741"/>
    </source>
</evidence>
<keyword evidence="3" id="KW-0547">Nucleotide-binding</keyword>
<evidence type="ECO:0000256" key="1">
    <source>
        <dbReference type="ARBA" id="ARBA00005715"/>
    </source>
</evidence>
<dbReference type="Gene3D" id="3.40.980.20">
    <property type="entry name" value="Four-carbon acid sugar kinase, nucleotide binding domain"/>
    <property type="match status" value="1"/>
</dbReference>
<dbReference type="Pfam" id="PF07005">
    <property type="entry name" value="SBD_N"/>
    <property type="match status" value="1"/>
</dbReference>
<dbReference type="GO" id="GO:0016301">
    <property type="term" value="F:kinase activity"/>
    <property type="evidence" value="ECO:0007669"/>
    <property type="project" value="UniProtKB-KW"/>
</dbReference>
<dbReference type="InterPro" id="IPR050007">
    <property type="entry name" value="OtnK"/>
</dbReference>
<accession>A0A0D6B8C7</accession>
<keyword evidence="6" id="KW-0119">Carbohydrate metabolism</keyword>
<evidence type="ECO:0000256" key="2">
    <source>
        <dbReference type="ARBA" id="ARBA00022679"/>
    </source>
</evidence>
<reference evidence="15 16" key="1">
    <citation type="submission" date="2015-02" db="EMBL/GenBank/DDBJ databases">
        <title>Genome sequene of Rhodovulum sulfidophilum DSM 2351.</title>
        <authorList>
            <person name="Nagao N."/>
        </authorList>
    </citation>
    <scope>NUCLEOTIDE SEQUENCE [LARGE SCALE GENOMIC DNA]</scope>
    <source>
        <strain evidence="15 16">DSM 2351</strain>
    </source>
</reference>
<comment type="similarity">
    <text evidence="1">Belongs to the four-carbon acid sugar kinase family.</text>
</comment>
<evidence type="ECO:0000256" key="6">
    <source>
        <dbReference type="ARBA" id="ARBA00023277"/>
    </source>
</evidence>
<keyword evidence="5" id="KW-0067">ATP-binding</keyword>
<dbReference type="KEGG" id="rsu:NHU_04243"/>
<dbReference type="EMBL" id="AP014800">
    <property type="protein sequence ID" value="BAQ71357.1"/>
    <property type="molecule type" value="Genomic_DNA"/>
</dbReference>
<dbReference type="Pfam" id="PF17042">
    <property type="entry name" value="NBD_C"/>
    <property type="match status" value="1"/>
</dbReference>
<evidence type="ECO:0000313" key="16">
    <source>
        <dbReference type="Proteomes" id="UP000064912"/>
    </source>
</evidence>
<dbReference type="AlphaFoldDB" id="A0A0D6B8C7"/>
<dbReference type="InterPro" id="IPR031475">
    <property type="entry name" value="NBD_C"/>
</dbReference>
<evidence type="ECO:0000256" key="4">
    <source>
        <dbReference type="ARBA" id="ARBA00022777"/>
    </source>
</evidence>
<evidence type="ECO:0000259" key="14">
    <source>
        <dbReference type="Pfam" id="PF17042"/>
    </source>
</evidence>
<evidence type="ECO:0000256" key="11">
    <source>
        <dbReference type="ARBA" id="ARBA00039461"/>
    </source>
</evidence>
<evidence type="ECO:0000259" key="13">
    <source>
        <dbReference type="Pfam" id="PF07005"/>
    </source>
</evidence>
<evidence type="ECO:0000256" key="7">
    <source>
        <dbReference type="ARBA" id="ARBA00035898"/>
    </source>
</evidence>
<dbReference type="InterPro" id="IPR037051">
    <property type="entry name" value="4-carb_acid_sugar_kinase_N_sf"/>
</dbReference>
<dbReference type="Gene3D" id="3.40.50.10840">
    <property type="entry name" value="Putative sugar-binding, N-terminal domain"/>
    <property type="match status" value="1"/>
</dbReference>
<dbReference type="InterPro" id="IPR010737">
    <property type="entry name" value="4-carb_acid_sugar_kinase_N"/>
</dbReference>
<evidence type="ECO:0000313" key="15">
    <source>
        <dbReference type="EMBL" id="BAQ71357.1"/>
    </source>
</evidence>
<dbReference type="SUPFAM" id="SSF142764">
    <property type="entry name" value="YgbK-like"/>
    <property type="match status" value="1"/>
</dbReference>
<comment type="catalytic activity">
    <reaction evidence="8">
        <text>3-dehydro-D-erythronate + ATP = 3-dehydro-4-O-phospho-D-erythronate + ADP + H(+)</text>
        <dbReference type="Rhea" id="RHEA:52556"/>
        <dbReference type="ChEBI" id="CHEBI:15378"/>
        <dbReference type="ChEBI" id="CHEBI:30616"/>
        <dbReference type="ChEBI" id="CHEBI:57958"/>
        <dbReference type="ChEBI" id="CHEBI:136593"/>
        <dbReference type="ChEBI" id="CHEBI:456216"/>
        <dbReference type="EC" id="2.7.1.217"/>
    </reaction>
</comment>
<dbReference type="eggNOG" id="COG3395">
    <property type="taxonomic scope" value="Bacteria"/>
</dbReference>
<evidence type="ECO:0000256" key="9">
    <source>
        <dbReference type="ARBA" id="ARBA00037335"/>
    </source>
</evidence>
<evidence type="ECO:0000256" key="10">
    <source>
        <dbReference type="ARBA" id="ARBA00039095"/>
    </source>
</evidence>
<dbReference type="EC" id="2.7.1.217" evidence="10"/>
<proteinExistence type="inferred from homology"/>
<dbReference type="GO" id="GO:0005524">
    <property type="term" value="F:ATP binding"/>
    <property type="evidence" value="ECO:0007669"/>
    <property type="project" value="UniProtKB-KW"/>
</dbReference>
<protein>
    <recommendedName>
        <fullName evidence="11">3-oxo-tetronate kinase</fullName>
        <ecNumber evidence="10">2.7.1.217</ecNumber>
    </recommendedName>
    <alternativeName>
        <fullName evidence="12">3-dehydrotetronate 4-kinase</fullName>
    </alternativeName>
</protein>
<gene>
    <name evidence="15" type="ORF">NHU_04243</name>
</gene>
<name>A0A0D6B8C7_RHOSU</name>
<keyword evidence="4" id="KW-0418">Kinase</keyword>
<evidence type="ECO:0000256" key="12">
    <source>
        <dbReference type="ARBA" id="ARBA00041377"/>
    </source>
</evidence>
<organism evidence="15 16">
    <name type="scientific">Rhodovulum sulfidophilum</name>
    <name type="common">Rhodobacter sulfidophilus</name>
    <dbReference type="NCBI Taxonomy" id="35806"/>
    <lineage>
        <taxon>Bacteria</taxon>
        <taxon>Pseudomonadati</taxon>
        <taxon>Pseudomonadota</taxon>
        <taxon>Alphaproteobacteria</taxon>
        <taxon>Rhodobacterales</taxon>
        <taxon>Paracoccaceae</taxon>
        <taxon>Rhodovulum</taxon>
    </lineage>
</organism>
<comment type="function">
    <text evidence="9">Catalyzes the ATP-dependent phosphorylation of 3-oxo-tetronate to 3-oxo-tetronate 4-phosphate.</text>
</comment>
<feature type="domain" description="Four-carbon acid sugar kinase nucleotide binding" evidence="14">
    <location>
        <begin position="253"/>
        <end position="413"/>
    </location>
</feature>
<dbReference type="Proteomes" id="UP000064912">
    <property type="component" value="Chromosome"/>
</dbReference>
<dbReference type="InterPro" id="IPR042213">
    <property type="entry name" value="NBD_C_sf"/>
</dbReference>
<evidence type="ECO:0000256" key="5">
    <source>
        <dbReference type="ARBA" id="ARBA00022840"/>
    </source>
</evidence>
<dbReference type="PATRIC" id="fig|35806.4.peg.4342"/>
<keyword evidence="2" id="KW-0808">Transferase</keyword>
<comment type="catalytic activity">
    <reaction evidence="7">
        <text>3-dehydro-L-erythronate + ATP = 3-dehydro-4-O-phospho-L-erythronate + ADP + H(+)</text>
        <dbReference type="Rhea" id="RHEA:52552"/>
        <dbReference type="ChEBI" id="CHEBI:15378"/>
        <dbReference type="ChEBI" id="CHEBI:30616"/>
        <dbReference type="ChEBI" id="CHEBI:136592"/>
        <dbReference type="ChEBI" id="CHEBI:136670"/>
        <dbReference type="ChEBI" id="CHEBI:456216"/>
        <dbReference type="EC" id="2.7.1.217"/>
    </reaction>
</comment>
<feature type="domain" description="Four-carbon acid sugar kinase N-terminal" evidence="13">
    <location>
        <begin position="3"/>
        <end position="226"/>
    </location>
</feature>
<sequence length="421" mass="43765">MILGAIADDLTGATDLSLILARNGMRVVQTIGLPDDLGAVAAEADAVVVALKSRTIPAEEAVAMSLDAARALQAAGARRFFFKYCSTFDSTDEGNIGPVASALMSHFDMECSVACPSFPENGRTVYQGHLFVHDRLISDSPMKDHPLTPMRDPDLVRVLSRQTERPVHLVPLATMRGAPGAIAAKVTATPGIFILDAIDDSDLRAIARDLADLPLITGGSAVAMGLPDIYRARGWLSAAAAQAPFEAPAGKGVILAGSCSEMTRKQIDAARRAGLPMLQIDAEGIAEGRITAGTVVDFVEKAAGQGPLPPVVYSSADPGTVARAQKALGRMRAGELVETLLGEVAASLAGRGFTRIVSAGGETSGAVAGALGASALRIGPEIDPGVPWVMTLDGERPLCLALKSGNFGSEDFFLKAWELLA</sequence>
<evidence type="ECO:0000256" key="8">
    <source>
        <dbReference type="ARBA" id="ARBA00036346"/>
    </source>
</evidence>